<dbReference type="EMBL" id="KZ678201">
    <property type="protein sequence ID" value="PSN58767.1"/>
    <property type="molecule type" value="Genomic_DNA"/>
</dbReference>
<dbReference type="InterPro" id="IPR002877">
    <property type="entry name" value="RNA_MeTrfase_FtsJ_dom"/>
</dbReference>
<evidence type="ECO:0000259" key="1">
    <source>
        <dbReference type="Pfam" id="PF01728"/>
    </source>
</evidence>
<evidence type="ECO:0000313" key="3">
    <source>
        <dbReference type="Proteomes" id="UP000240883"/>
    </source>
</evidence>
<dbReference type="AlphaFoldDB" id="A0A2T2N001"/>
<name>A0A2T2N001_CORCC</name>
<keyword evidence="3" id="KW-1185">Reference proteome</keyword>
<dbReference type="Proteomes" id="UP000240883">
    <property type="component" value="Unassembled WGS sequence"/>
</dbReference>
<dbReference type="Gene3D" id="3.40.50.150">
    <property type="entry name" value="Vaccinia Virus protein VP39"/>
    <property type="match status" value="1"/>
</dbReference>
<dbReference type="SUPFAM" id="SSF53335">
    <property type="entry name" value="S-adenosyl-L-methionine-dependent methyltransferases"/>
    <property type="match status" value="1"/>
</dbReference>
<sequence>MEHADSIQITSHYQIFLDFLLRDDCYQKLHSLQVKGWNSPEGDAYFQRRQWKTLAPNDKAKRRMFGMMQSIAKDMDLKTSAFSSSSTKPNALDLCMAPGGFLSYFLKRFPDGTADAITLPEENGGHEVLLSLDHRKRSIKVTYTDVTMFSGVFGVNDIPKDHPEEQMFLPSWPYMENSYDLVICDGQTLRTQKLAEYRQKCEQSRLFNSQLVLALKSVRPGGTIIALLHRTHKWRTFTLLRMFNKFSNIQLFKHERFHAEKSSFYLIAKNVQPQRQEAIDAMESFRQNWICGTFPDTYERNEENDDGSNENVQFKLGDFGAQFCDLVRPIWEVQAAALENASWMKGQVE</sequence>
<feature type="domain" description="Ribosomal RNA methyltransferase FtsJ" evidence="1">
    <location>
        <begin position="89"/>
        <end position="270"/>
    </location>
</feature>
<gene>
    <name evidence="2" type="ORF">BS50DRAFT_538316</name>
</gene>
<dbReference type="GO" id="GO:0032259">
    <property type="term" value="P:methylation"/>
    <property type="evidence" value="ECO:0007669"/>
    <property type="project" value="InterPro"/>
</dbReference>
<dbReference type="GO" id="GO:0008168">
    <property type="term" value="F:methyltransferase activity"/>
    <property type="evidence" value="ECO:0007669"/>
    <property type="project" value="InterPro"/>
</dbReference>
<dbReference type="STRING" id="1448308.A0A2T2N001"/>
<dbReference type="Pfam" id="PF01728">
    <property type="entry name" value="FtsJ"/>
    <property type="match status" value="1"/>
</dbReference>
<dbReference type="InterPro" id="IPR029063">
    <property type="entry name" value="SAM-dependent_MTases_sf"/>
</dbReference>
<organism evidence="2 3">
    <name type="scientific">Corynespora cassiicola Philippines</name>
    <dbReference type="NCBI Taxonomy" id="1448308"/>
    <lineage>
        <taxon>Eukaryota</taxon>
        <taxon>Fungi</taxon>
        <taxon>Dikarya</taxon>
        <taxon>Ascomycota</taxon>
        <taxon>Pezizomycotina</taxon>
        <taxon>Dothideomycetes</taxon>
        <taxon>Pleosporomycetidae</taxon>
        <taxon>Pleosporales</taxon>
        <taxon>Corynesporascaceae</taxon>
        <taxon>Corynespora</taxon>
    </lineage>
</organism>
<evidence type="ECO:0000313" key="2">
    <source>
        <dbReference type="EMBL" id="PSN58767.1"/>
    </source>
</evidence>
<protein>
    <recommendedName>
        <fullName evidence="1">Ribosomal RNA methyltransferase FtsJ domain-containing protein</fullName>
    </recommendedName>
</protein>
<proteinExistence type="predicted"/>
<reference evidence="2 3" key="1">
    <citation type="journal article" date="2018" name="Front. Microbiol.">
        <title>Genome-Wide Analysis of Corynespora cassiicola Leaf Fall Disease Putative Effectors.</title>
        <authorList>
            <person name="Lopez D."/>
            <person name="Ribeiro S."/>
            <person name="Label P."/>
            <person name="Fumanal B."/>
            <person name="Venisse J.S."/>
            <person name="Kohler A."/>
            <person name="de Oliveira R.R."/>
            <person name="Labutti K."/>
            <person name="Lipzen A."/>
            <person name="Lail K."/>
            <person name="Bauer D."/>
            <person name="Ohm R.A."/>
            <person name="Barry K.W."/>
            <person name="Spatafora J."/>
            <person name="Grigoriev I.V."/>
            <person name="Martin F.M."/>
            <person name="Pujade-Renaud V."/>
        </authorList>
    </citation>
    <scope>NUCLEOTIDE SEQUENCE [LARGE SCALE GENOMIC DNA]</scope>
    <source>
        <strain evidence="2 3">Philippines</strain>
    </source>
</reference>
<accession>A0A2T2N001</accession>
<dbReference type="OrthoDB" id="417125at2759"/>